<dbReference type="EMBL" id="MARB01000046">
    <property type="protein sequence ID" value="ODJ85610.1"/>
    <property type="molecule type" value="Genomic_DNA"/>
</dbReference>
<evidence type="ECO:0000313" key="3">
    <source>
        <dbReference type="Proteomes" id="UP000094769"/>
    </source>
</evidence>
<name>A0A7Z0VHH2_9GAMM</name>
<keyword evidence="1" id="KW-0812">Transmembrane</keyword>
<keyword evidence="1" id="KW-1133">Transmembrane helix</keyword>
<dbReference type="OrthoDB" id="5697613at2"/>
<dbReference type="AlphaFoldDB" id="A0A7Z0VHH2"/>
<reference evidence="2 3" key="1">
    <citation type="submission" date="2016-06" db="EMBL/GenBank/DDBJ databases">
        <title>Genome sequence of endosymbiont of Candidatus Endolucinida thiodiazotropha.</title>
        <authorList>
            <person name="Poehlein A."/>
            <person name="Koenig S."/>
            <person name="Heiden S.E."/>
            <person name="Thuermer A."/>
            <person name="Voget S."/>
            <person name="Daniel R."/>
            <person name="Markert S."/>
            <person name="Gros O."/>
            <person name="Schweder T."/>
        </authorList>
    </citation>
    <scope>NUCLEOTIDE SEQUENCE [LARGE SCALE GENOMIC DNA]</scope>
    <source>
        <strain evidence="2 3">COS</strain>
    </source>
</reference>
<keyword evidence="3" id="KW-1185">Reference proteome</keyword>
<keyword evidence="1" id="KW-0472">Membrane</keyword>
<gene>
    <name evidence="2" type="ORF">CODIS_41760</name>
</gene>
<organism evidence="2 3">
    <name type="scientific">Candidatus Thiodiazotropha endolucinida</name>
    <dbReference type="NCBI Taxonomy" id="1655433"/>
    <lineage>
        <taxon>Bacteria</taxon>
        <taxon>Pseudomonadati</taxon>
        <taxon>Pseudomonadota</taxon>
        <taxon>Gammaproteobacteria</taxon>
        <taxon>Chromatiales</taxon>
        <taxon>Sedimenticolaceae</taxon>
        <taxon>Candidatus Thiodiazotropha</taxon>
    </lineage>
</organism>
<dbReference type="Proteomes" id="UP000094769">
    <property type="component" value="Unassembled WGS sequence"/>
</dbReference>
<evidence type="ECO:0000256" key="1">
    <source>
        <dbReference type="SAM" id="Phobius"/>
    </source>
</evidence>
<sequence>MWQPFQSDVLNVQMDIYLGMGVWFITGMGVWFITGMGVWFIKFITWIGRIQGHIRDLGSGRATTVDGQPANMVLDLRVQPGGTQAANDLIEFGIEHGVSNRNGCLVYNTITQIIKPFIHKKAV</sequence>
<comment type="caution">
    <text evidence="2">The sequence shown here is derived from an EMBL/GenBank/DDBJ whole genome shotgun (WGS) entry which is preliminary data.</text>
</comment>
<feature type="transmembrane region" description="Helical" evidence="1">
    <location>
        <begin position="20"/>
        <end position="41"/>
    </location>
</feature>
<proteinExistence type="predicted"/>
<dbReference type="RefSeq" id="WP_154723231.1">
    <property type="nucleotide sequence ID" value="NZ_MARB01000046.1"/>
</dbReference>
<accession>A0A7Z0VHH2</accession>
<protein>
    <submittedName>
        <fullName evidence="2">Uncharacterized protein</fullName>
    </submittedName>
</protein>
<evidence type="ECO:0000313" key="2">
    <source>
        <dbReference type="EMBL" id="ODJ85610.1"/>
    </source>
</evidence>